<accession>A0ACB9MNE3</accession>
<organism evidence="1 2">
    <name type="scientific">Melastoma candidum</name>
    <dbReference type="NCBI Taxonomy" id="119954"/>
    <lineage>
        <taxon>Eukaryota</taxon>
        <taxon>Viridiplantae</taxon>
        <taxon>Streptophyta</taxon>
        <taxon>Embryophyta</taxon>
        <taxon>Tracheophyta</taxon>
        <taxon>Spermatophyta</taxon>
        <taxon>Magnoliopsida</taxon>
        <taxon>eudicotyledons</taxon>
        <taxon>Gunneridae</taxon>
        <taxon>Pentapetalae</taxon>
        <taxon>rosids</taxon>
        <taxon>malvids</taxon>
        <taxon>Myrtales</taxon>
        <taxon>Melastomataceae</taxon>
        <taxon>Melastomatoideae</taxon>
        <taxon>Melastomateae</taxon>
        <taxon>Melastoma</taxon>
    </lineage>
</organism>
<name>A0ACB9MNE3_9MYRT</name>
<dbReference type="EMBL" id="CM042888">
    <property type="protein sequence ID" value="KAI4325858.1"/>
    <property type="molecule type" value="Genomic_DNA"/>
</dbReference>
<proteinExistence type="predicted"/>
<evidence type="ECO:0000313" key="1">
    <source>
        <dbReference type="EMBL" id="KAI4325858.1"/>
    </source>
</evidence>
<dbReference type="Proteomes" id="UP001057402">
    <property type="component" value="Chromosome 9"/>
</dbReference>
<comment type="caution">
    <text evidence="1">The sequence shown here is derived from an EMBL/GenBank/DDBJ whole genome shotgun (WGS) entry which is preliminary data.</text>
</comment>
<sequence length="137" mass="15762">MPGKRYYDGNEFIDDIENLCCSHAFLAYHLDLSSWGINIQPYSGFPCQLCLHLRELNRPPRAHLSHCRHHRPPFRDSFQIWLRPQRHCFQHPSHGQPTLGLNFNSLSTLPFALGQPIIAAFGGVVRTFCLLRSLVLL</sequence>
<reference evidence="2" key="1">
    <citation type="journal article" date="2023" name="Front. Plant Sci.">
        <title>Chromosomal-level genome assembly of Melastoma candidum provides insights into trichome evolution.</title>
        <authorList>
            <person name="Zhong Y."/>
            <person name="Wu W."/>
            <person name="Sun C."/>
            <person name="Zou P."/>
            <person name="Liu Y."/>
            <person name="Dai S."/>
            <person name="Zhou R."/>
        </authorList>
    </citation>
    <scope>NUCLEOTIDE SEQUENCE [LARGE SCALE GENOMIC DNA]</scope>
</reference>
<evidence type="ECO:0000313" key="2">
    <source>
        <dbReference type="Proteomes" id="UP001057402"/>
    </source>
</evidence>
<gene>
    <name evidence="1" type="ORF">MLD38_031222</name>
</gene>
<protein>
    <submittedName>
        <fullName evidence="1">Uncharacterized protein</fullName>
    </submittedName>
</protein>
<keyword evidence="2" id="KW-1185">Reference proteome</keyword>